<dbReference type="EMBL" id="CP013655">
    <property type="protein sequence ID" value="ALS37306.1"/>
    <property type="molecule type" value="Genomic_DNA"/>
</dbReference>
<reference evidence="3" key="1">
    <citation type="submission" date="2015-12" db="EMBL/GenBank/DDBJ databases">
        <authorList>
            <person name="Lauer A."/>
            <person name="Humrighouse B."/>
            <person name="Loparev V."/>
            <person name="Shewmaker P.L."/>
            <person name="Whitney A.M."/>
            <person name="McLaughlin R.W."/>
        </authorList>
    </citation>
    <scope>NUCLEOTIDE SEQUENCE [LARGE SCALE GENOMIC DNA]</scope>
    <source>
        <strain evidence="3">LMG 26678</strain>
    </source>
</reference>
<evidence type="ECO:0000259" key="1">
    <source>
        <dbReference type="SMART" id="SM00871"/>
    </source>
</evidence>
<sequence length="149" mass="17290">MNIETIPSQRIFYIRRIGEYGTGNLKLMTTLKERLKQANLFNEDLVIYGIAWSGPNTPKEQCVYDVCVTVSASQKKIEGMEESVLESGKYAIYKVKHTKEAVQAFWMEWGQSDIQNKQSFVVDFDRPILERYRVKQIDTGYCEFCVPID</sequence>
<dbReference type="SMART" id="SM00871">
    <property type="entry name" value="AraC_E_bind"/>
    <property type="match status" value="1"/>
</dbReference>
<evidence type="ECO:0000313" key="2">
    <source>
        <dbReference type="EMBL" id="ALS37306.1"/>
    </source>
</evidence>
<dbReference type="InterPro" id="IPR011256">
    <property type="entry name" value="Reg_factor_effector_dom_sf"/>
</dbReference>
<evidence type="ECO:0000313" key="3">
    <source>
        <dbReference type="Proteomes" id="UP000067523"/>
    </source>
</evidence>
<feature type="domain" description="AraC effector-binding" evidence="1">
    <location>
        <begin position="1"/>
        <end position="149"/>
    </location>
</feature>
<keyword evidence="3" id="KW-1185">Reference proteome</keyword>
<dbReference type="KEGG" id="erx:ATZ35_09085"/>
<proteinExistence type="predicted"/>
<gene>
    <name evidence="2" type="ORF">ATZ35_09085</name>
</gene>
<dbReference type="InterPro" id="IPR010499">
    <property type="entry name" value="AraC_E-bd"/>
</dbReference>
<dbReference type="InterPro" id="IPR029442">
    <property type="entry name" value="GyrI-like"/>
</dbReference>
<name>A0A0U2WZ32_9ENTE</name>
<dbReference type="Gene3D" id="3.20.80.10">
    <property type="entry name" value="Regulatory factor, effector binding domain"/>
    <property type="match status" value="1"/>
</dbReference>
<accession>A0A0U2WZ32</accession>
<organism evidence="2 3">
    <name type="scientific">Enterococcus rotai</name>
    <dbReference type="NCBI Taxonomy" id="118060"/>
    <lineage>
        <taxon>Bacteria</taxon>
        <taxon>Bacillati</taxon>
        <taxon>Bacillota</taxon>
        <taxon>Bacilli</taxon>
        <taxon>Lactobacillales</taxon>
        <taxon>Enterococcaceae</taxon>
        <taxon>Enterococcus</taxon>
    </lineage>
</organism>
<dbReference type="InterPro" id="IPR050908">
    <property type="entry name" value="SmbC-like"/>
</dbReference>
<dbReference type="PANTHER" id="PTHR40055">
    <property type="entry name" value="TRANSCRIPTIONAL REGULATOR YGIV-RELATED"/>
    <property type="match status" value="1"/>
</dbReference>
<dbReference type="Proteomes" id="UP000067523">
    <property type="component" value="Chromosome"/>
</dbReference>
<protein>
    <recommendedName>
        <fullName evidence="1">AraC effector-binding domain-containing protein</fullName>
    </recommendedName>
</protein>
<dbReference type="AlphaFoldDB" id="A0A0U2WZ32"/>
<dbReference type="PANTHER" id="PTHR40055:SF1">
    <property type="entry name" value="TRANSCRIPTIONAL REGULATOR YGIV-RELATED"/>
    <property type="match status" value="1"/>
</dbReference>
<dbReference type="STRING" id="118060.ATZ35_09085"/>
<dbReference type="RefSeq" id="WP_208926979.1">
    <property type="nucleotide sequence ID" value="NZ_CP013655.1"/>
</dbReference>
<dbReference type="Pfam" id="PF06445">
    <property type="entry name" value="GyrI-like"/>
    <property type="match status" value="1"/>
</dbReference>
<dbReference type="SUPFAM" id="SSF55136">
    <property type="entry name" value="Probable bacterial effector-binding domain"/>
    <property type="match status" value="1"/>
</dbReference>